<dbReference type="PANTHER" id="PTHR43000">
    <property type="entry name" value="DTDP-D-GLUCOSE 4,6-DEHYDRATASE-RELATED"/>
    <property type="match status" value="1"/>
</dbReference>
<proteinExistence type="inferred from homology"/>
<dbReference type="Gene3D" id="3.40.50.720">
    <property type="entry name" value="NAD(P)-binding Rossmann-like Domain"/>
    <property type="match status" value="1"/>
</dbReference>
<protein>
    <submittedName>
        <fullName evidence="3">NAD-dependent epimerase/dehydratase family protein</fullName>
    </submittedName>
</protein>
<sequence length="320" mass="35181">MRYFVTGGAGFIGSNLVDRLLAAGHHVTAFDNFSTGQRPFLADALKSERFALVEGDLLDKPVLTRAVAGHDFVFHLAANADVRFGTNHPDRDLQQNTVATFNVLEAMRLNGVKRIGFSSTGSVYGEANVFPTPEDAPFPIQTSLYAASKVAGEGLISAYATGFGFQAFIFRFVSILGERYTHGHVFDFYAKLLADPHQIEVLGNGKQRKSYLYVQDCVDAIFTVVEKATEPVNVVNLGADEYCQVDDSLGWICDRLGLRPKVNHTGGARGWIGDSPFIFLDTAKLKALGWRQKLSIREAVVRTLDYLRANPWVLESRAAA</sequence>
<dbReference type="EMBL" id="JAXBLV010000234">
    <property type="protein sequence ID" value="MDY3563304.1"/>
    <property type="molecule type" value="Genomic_DNA"/>
</dbReference>
<dbReference type="InterPro" id="IPR001509">
    <property type="entry name" value="Epimerase_deHydtase"/>
</dbReference>
<dbReference type="RefSeq" id="WP_261189370.1">
    <property type="nucleotide sequence ID" value="NZ_JAXBLV010000234.1"/>
</dbReference>
<dbReference type="InterPro" id="IPR036291">
    <property type="entry name" value="NAD(P)-bd_dom_sf"/>
</dbReference>
<name>A0ABU5F742_9BACT</name>
<dbReference type="Proteomes" id="UP001272242">
    <property type="component" value="Unassembled WGS sequence"/>
</dbReference>
<dbReference type="SUPFAM" id="SSF51735">
    <property type="entry name" value="NAD(P)-binding Rossmann-fold domains"/>
    <property type="match status" value="1"/>
</dbReference>
<comment type="similarity">
    <text evidence="1">Belongs to the NAD(P)-dependent epimerase/dehydratase family.</text>
</comment>
<evidence type="ECO:0000313" key="4">
    <source>
        <dbReference type="Proteomes" id="UP001272242"/>
    </source>
</evidence>
<accession>A0ABU5F742</accession>
<evidence type="ECO:0000313" key="3">
    <source>
        <dbReference type="EMBL" id="MDY3563304.1"/>
    </source>
</evidence>
<dbReference type="CDD" id="cd05234">
    <property type="entry name" value="UDP_G4E_2_SDR_e"/>
    <property type="match status" value="1"/>
</dbReference>
<evidence type="ECO:0000256" key="1">
    <source>
        <dbReference type="ARBA" id="ARBA00007637"/>
    </source>
</evidence>
<evidence type="ECO:0000259" key="2">
    <source>
        <dbReference type="Pfam" id="PF01370"/>
    </source>
</evidence>
<comment type="caution">
    <text evidence="3">The sequence shown here is derived from an EMBL/GenBank/DDBJ whole genome shotgun (WGS) entry which is preliminary data.</text>
</comment>
<keyword evidence="4" id="KW-1185">Reference proteome</keyword>
<reference evidence="4" key="1">
    <citation type="journal article" date="2023" name="Mar. Drugs">
        <title>Gemmata algarum, a Novel Planctomycete Isolated from an Algal Mat, Displays Antimicrobial Activity.</title>
        <authorList>
            <person name="Kumar G."/>
            <person name="Kallscheuer N."/>
            <person name="Kashif M."/>
            <person name="Ahamad S."/>
            <person name="Jagadeeshwari U."/>
            <person name="Pannikurungottu S."/>
            <person name="Haufschild T."/>
            <person name="Kabuu M."/>
            <person name="Sasikala C."/>
            <person name="Jogler C."/>
            <person name="Ramana C."/>
        </authorList>
    </citation>
    <scope>NUCLEOTIDE SEQUENCE [LARGE SCALE GENOMIC DNA]</scope>
    <source>
        <strain evidence="4">JC673</strain>
    </source>
</reference>
<organism evidence="3 4">
    <name type="scientific">Gemmata algarum</name>
    <dbReference type="NCBI Taxonomy" id="2975278"/>
    <lineage>
        <taxon>Bacteria</taxon>
        <taxon>Pseudomonadati</taxon>
        <taxon>Planctomycetota</taxon>
        <taxon>Planctomycetia</taxon>
        <taxon>Gemmatales</taxon>
        <taxon>Gemmataceae</taxon>
        <taxon>Gemmata</taxon>
    </lineage>
</organism>
<gene>
    <name evidence="3" type="ORF">R5W23_004804</name>
</gene>
<dbReference type="Gene3D" id="3.90.25.10">
    <property type="entry name" value="UDP-galactose 4-epimerase, domain 1"/>
    <property type="match status" value="1"/>
</dbReference>
<feature type="domain" description="NAD-dependent epimerase/dehydratase" evidence="2">
    <location>
        <begin position="4"/>
        <end position="238"/>
    </location>
</feature>
<dbReference type="Pfam" id="PF01370">
    <property type="entry name" value="Epimerase"/>
    <property type="match status" value="1"/>
</dbReference>